<feature type="chain" id="PRO_5046913671" evidence="1">
    <location>
        <begin position="24"/>
        <end position="255"/>
    </location>
</feature>
<dbReference type="InterPro" id="IPR010496">
    <property type="entry name" value="AL/BT2_dom"/>
</dbReference>
<keyword evidence="4" id="KW-1185">Reference proteome</keyword>
<dbReference type="RefSeq" id="WP_395437911.1">
    <property type="nucleotide sequence ID" value="NZ_JBAWKC010000002.1"/>
</dbReference>
<reference evidence="3 4" key="1">
    <citation type="submission" date="2024-02" db="EMBL/GenBank/DDBJ databases">
        <title>A Gaetbulibacter species isolated from tidal flats and genomic insights of their niches.</title>
        <authorList>
            <person name="Ye Y."/>
        </authorList>
    </citation>
    <scope>NUCLEOTIDE SEQUENCE [LARGE SCALE GENOMIC DNA]</scope>
    <source>
        <strain evidence="3 4">KEM-8</strain>
    </source>
</reference>
<accession>A0ABW7MPY2</accession>
<name>A0ABW7MPY2_9FLAO</name>
<dbReference type="EMBL" id="JBAWKC010000002">
    <property type="protein sequence ID" value="MFH6768660.1"/>
    <property type="molecule type" value="Genomic_DNA"/>
</dbReference>
<dbReference type="Gene3D" id="2.60.120.560">
    <property type="entry name" value="Exo-inulinase, domain 1"/>
    <property type="match status" value="1"/>
</dbReference>
<proteinExistence type="predicted"/>
<evidence type="ECO:0000259" key="2">
    <source>
        <dbReference type="Pfam" id="PF06439"/>
    </source>
</evidence>
<dbReference type="Proteomes" id="UP001610104">
    <property type="component" value="Unassembled WGS sequence"/>
</dbReference>
<protein>
    <submittedName>
        <fullName evidence="3">DUF1080 domain-containing protein</fullName>
    </submittedName>
</protein>
<evidence type="ECO:0000256" key="1">
    <source>
        <dbReference type="SAM" id="SignalP"/>
    </source>
</evidence>
<evidence type="ECO:0000313" key="4">
    <source>
        <dbReference type="Proteomes" id="UP001610104"/>
    </source>
</evidence>
<sequence length="255" mass="29046">MMRLIQKLLVFILCFPLLSFCQKNDTKNWIQLFNGKDLTGWVVKINGYPLGENIHNTFRVEDGLLKVSYDGYEDFGKSFGHIFYEKPFSNYILKLEYRFVGKQAKGGQEWGIKNSGAMIHSQSPQSMELDQSFPVSLEVQFLGGIDKNIERPTGNLCTPGMHVTMNNQKITEHCIPSTSPTFYGDEWIHVEVEVHNDSLITHKINGLKVISYSKPIFGGQFNTTFKEGIPVKSGYISLQSESHPIEFKNIEILEL</sequence>
<evidence type="ECO:0000313" key="3">
    <source>
        <dbReference type="EMBL" id="MFH6768660.1"/>
    </source>
</evidence>
<keyword evidence="1" id="KW-0732">Signal</keyword>
<comment type="caution">
    <text evidence="3">The sequence shown here is derived from an EMBL/GenBank/DDBJ whole genome shotgun (WGS) entry which is preliminary data.</text>
</comment>
<feature type="domain" description="3-keto-alpha-glucoside-1,2-lyase/3-keto-2-hydroxy-glucal hydratase" evidence="2">
    <location>
        <begin position="29"/>
        <end position="252"/>
    </location>
</feature>
<gene>
    <name evidence="3" type="ORF">V8G56_07935</name>
</gene>
<organism evidence="3 4">
    <name type="scientific">Gaetbulibacter aquiaggeris</name>
    <dbReference type="NCBI Taxonomy" id="1735373"/>
    <lineage>
        <taxon>Bacteria</taxon>
        <taxon>Pseudomonadati</taxon>
        <taxon>Bacteroidota</taxon>
        <taxon>Flavobacteriia</taxon>
        <taxon>Flavobacteriales</taxon>
        <taxon>Flavobacteriaceae</taxon>
        <taxon>Gaetbulibacter</taxon>
    </lineage>
</organism>
<dbReference type="Pfam" id="PF06439">
    <property type="entry name" value="3keto-disac_hyd"/>
    <property type="match status" value="1"/>
</dbReference>
<feature type="signal peptide" evidence="1">
    <location>
        <begin position="1"/>
        <end position="23"/>
    </location>
</feature>